<dbReference type="InterPro" id="IPR036388">
    <property type="entry name" value="WH-like_DNA-bd_sf"/>
</dbReference>
<dbReference type="InterPro" id="IPR028978">
    <property type="entry name" value="Chorismate_lyase_/UTRA_dom_sf"/>
</dbReference>
<name>A0A0S3Q0Z3_9BRAD</name>
<evidence type="ECO:0000259" key="4">
    <source>
        <dbReference type="PROSITE" id="PS50949"/>
    </source>
</evidence>
<dbReference type="InterPro" id="IPR011663">
    <property type="entry name" value="UTRA"/>
</dbReference>
<accession>A0A0S3Q0Z3</accession>
<dbReference type="Proteomes" id="UP000236884">
    <property type="component" value="Chromosome"/>
</dbReference>
<keyword evidence="6" id="KW-1185">Reference proteome</keyword>
<dbReference type="SUPFAM" id="SSF64288">
    <property type="entry name" value="Chorismate lyase-like"/>
    <property type="match status" value="1"/>
</dbReference>
<dbReference type="InterPro" id="IPR050679">
    <property type="entry name" value="Bact_HTH_transcr_reg"/>
</dbReference>
<evidence type="ECO:0000256" key="3">
    <source>
        <dbReference type="ARBA" id="ARBA00023163"/>
    </source>
</evidence>
<dbReference type="PANTHER" id="PTHR44846:SF1">
    <property type="entry name" value="MANNOSYL-D-GLYCERATE TRANSPORT_METABOLISM SYSTEM REPRESSOR MNGR-RELATED"/>
    <property type="match status" value="1"/>
</dbReference>
<dbReference type="CDD" id="cd07377">
    <property type="entry name" value="WHTH_GntR"/>
    <property type="match status" value="1"/>
</dbReference>
<sequence>MTKVSNIAESLIGSIEDGSLREGEQLPSEEKLAAHYRVSVGTVQKALSRLASSGLVSREHGRGTFVGRPSIGPAELRFLRFRDPDGSILPSYVRVRSIRRIARKGPWSEFLGGQAFIKIERLINLGGRLDVFSEFWLREADFERLEDVSRQHLEQNLRIILSKELSLPTLRADQWIRCDQLPDKAAKVLGCRTGQIGMTLVLRGYTLRNRELYYQTIYSGPFSEQYLVVR</sequence>
<gene>
    <name evidence="5" type="primary">yvoA_2</name>
    <name evidence="5" type="ORF">GJW-30_1_04397</name>
</gene>
<dbReference type="GO" id="GO:0003677">
    <property type="term" value="F:DNA binding"/>
    <property type="evidence" value="ECO:0007669"/>
    <property type="project" value="UniProtKB-KW"/>
</dbReference>
<organism evidence="5 6">
    <name type="scientific">Variibacter gotjawalensis</name>
    <dbReference type="NCBI Taxonomy" id="1333996"/>
    <lineage>
        <taxon>Bacteria</taxon>
        <taxon>Pseudomonadati</taxon>
        <taxon>Pseudomonadota</taxon>
        <taxon>Alphaproteobacteria</taxon>
        <taxon>Hyphomicrobiales</taxon>
        <taxon>Nitrobacteraceae</taxon>
        <taxon>Variibacter</taxon>
    </lineage>
</organism>
<dbReference type="Pfam" id="PF00392">
    <property type="entry name" value="GntR"/>
    <property type="match status" value="1"/>
</dbReference>
<evidence type="ECO:0000256" key="2">
    <source>
        <dbReference type="ARBA" id="ARBA00023125"/>
    </source>
</evidence>
<feature type="domain" description="HTH gntR-type" evidence="4">
    <location>
        <begin position="1"/>
        <end position="69"/>
    </location>
</feature>
<evidence type="ECO:0000313" key="5">
    <source>
        <dbReference type="EMBL" id="BAT61835.1"/>
    </source>
</evidence>
<dbReference type="PANTHER" id="PTHR44846">
    <property type="entry name" value="MANNOSYL-D-GLYCERATE TRANSPORT/METABOLISM SYSTEM REPRESSOR MNGR-RELATED"/>
    <property type="match status" value="1"/>
</dbReference>
<dbReference type="AlphaFoldDB" id="A0A0S3Q0Z3"/>
<dbReference type="GO" id="GO:0045892">
    <property type="term" value="P:negative regulation of DNA-templated transcription"/>
    <property type="evidence" value="ECO:0007669"/>
    <property type="project" value="TreeGrafter"/>
</dbReference>
<keyword evidence="3" id="KW-0804">Transcription</keyword>
<dbReference type="Gene3D" id="1.10.10.10">
    <property type="entry name" value="Winged helix-like DNA-binding domain superfamily/Winged helix DNA-binding domain"/>
    <property type="match status" value="1"/>
</dbReference>
<dbReference type="EMBL" id="AP014946">
    <property type="protein sequence ID" value="BAT61835.1"/>
    <property type="molecule type" value="Genomic_DNA"/>
</dbReference>
<dbReference type="RefSeq" id="WP_096358481.1">
    <property type="nucleotide sequence ID" value="NZ_AP014946.1"/>
</dbReference>
<dbReference type="SMART" id="SM00345">
    <property type="entry name" value="HTH_GNTR"/>
    <property type="match status" value="1"/>
</dbReference>
<keyword evidence="1" id="KW-0805">Transcription regulation</keyword>
<reference evidence="5 6" key="1">
    <citation type="submission" date="2015-08" db="EMBL/GenBank/DDBJ databases">
        <title>Investigation of the bacterial diversity of lava forest soil.</title>
        <authorList>
            <person name="Lee J.S."/>
        </authorList>
    </citation>
    <scope>NUCLEOTIDE SEQUENCE [LARGE SCALE GENOMIC DNA]</scope>
    <source>
        <strain evidence="5 6">GJW-30</strain>
    </source>
</reference>
<dbReference type="Pfam" id="PF07702">
    <property type="entry name" value="UTRA"/>
    <property type="match status" value="1"/>
</dbReference>
<dbReference type="Gene3D" id="3.40.1410.10">
    <property type="entry name" value="Chorismate lyase-like"/>
    <property type="match status" value="1"/>
</dbReference>
<dbReference type="SUPFAM" id="SSF46785">
    <property type="entry name" value="Winged helix' DNA-binding domain"/>
    <property type="match status" value="1"/>
</dbReference>
<dbReference type="PROSITE" id="PS50949">
    <property type="entry name" value="HTH_GNTR"/>
    <property type="match status" value="1"/>
</dbReference>
<dbReference type="InterPro" id="IPR000524">
    <property type="entry name" value="Tscrpt_reg_HTH_GntR"/>
</dbReference>
<dbReference type="InterPro" id="IPR036390">
    <property type="entry name" value="WH_DNA-bd_sf"/>
</dbReference>
<dbReference type="KEGG" id="vgo:GJW-30_1_04397"/>
<evidence type="ECO:0000256" key="1">
    <source>
        <dbReference type="ARBA" id="ARBA00023015"/>
    </source>
</evidence>
<dbReference type="OrthoDB" id="7173258at2"/>
<evidence type="ECO:0000313" key="6">
    <source>
        <dbReference type="Proteomes" id="UP000236884"/>
    </source>
</evidence>
<protein>
    <submittedName>
        <fullName evidence="5">HTH-type transcriptional repressor YvoA</fullName>
    </submittedName>
</protein>
<dbReference type="GO" id="GO:0003700">
    <property type="term" value="F:DNA-binding transcription factor activity"/>
    <property type="evidence" value="ECO:0007669"/>
    <property type="project" value="InterPro"/>
</dbReference>
<keyword evidence="2" id="KW-0238">DNA-binding</keyword>
<proteinExistence type="predicted"/>